<evidence type="ECO:0000256" key="3">
    <source>
        <dbReference type="ARBA" id="ARBA00022694"/>
    </source>
</evidence>
<dbReference type="Gene3D" id="3.20.20.70">
    <property type="entry name" value="Aldolase class I"/>
    <property type="match status" value="1"/>
</dbReference>
<dbReference type="EMBL" id="JAKGTH010000007">
    <property type="protein sequence ID" value="MCF4101418.1"/>
    <property type="molecule type" value="Genomic_DNA"/>
</dbReference>
<dbReference type="PIRSF" id="PIRSF006621">
    <property type="entry name" value="Dus"/>
    <property type="match status" value="1"/>
</dbReference>
<organism evidence="7 8">
    <name type="scientific">Gillisia lutea</name>
    <dbReference type="NCBI Taxonomy" id="2909668"/>
    <lineage>
        <taxon>Bacteria</taxon>
        <taxon>Pseudomonadati</taxon>
        <taxon>Bacteroidota</taxon>
        <taxon>Flavobacteriia</taxon>
        <taxon>Flavobacteriales</taxon>
        <taxon>Flavobacteriaceae</taxon>
        <taxon>Gillisia</taxon>
    </lineage>
</organism>
<keyword evidence="4 5" id="KW-0560">Oxidoreductase</keyword>
<evidence type="ECO:0000259" key="6">
    <source>
        <dbReference type="Pfam" id="PF01207"/>
    </source>
</evidence>
<evidence type="ECO:0000256" key="2">
    <source>
        <dbReference type="ARBA" id="ARBA00022643"/>
    </source>
</evidence>
<dbReference type="CDD" id="cd02801">
    <property type="entry name" value="DUS_like_FMN"/>
    <property type="match status" value="1"/>
</dbReference>
<comment type="function">
    <text evidence="5">Catalyzes the synthesis of 5,6-dihydrouridine (D), a modified base found in the D-loop of most tRNAs, via the reduction of the C5-C6 double bond in target uridines.</text>
</comment>
<comment type="caution">
    <text evidence="7">The sequence shown here is derived from an EMBL/GenBank/DDBJ whole genome shotgun (WGS) entry which is preliminary data.</text>
</comment>
<proteinExistence type="inferred from homology"/>
<keyword evidence="8" id="KW-1185">Reference proteome</keyword>
<dbReference type="InterPro" id="IPR035587">
    <property type="entry name" value="DUS-like_FMN-bd"/>
</dbReference>
<name>A0ABS9EIW7_9FLAO</name>
<dbReference type="InterPro" id="IPR001269">
    <property type="entry name" value="DUS_fam"/>
</dbReference>
<accession>A0ABS9EIW7</accession>
<dbReference type="SUPFAM" id="SSF51395">
    <property type="entry name" value="FMN-linked oxidoreductases"/>
    <property type="match status" value="1"/>
</dbReference>
<dbReference type="Proteomes" id="UP001179363">
    <property type="component" value="Unassembled WGS sequence"/>
</dbReference>
<dbReference type="EC" id="1.3.1.-" evidence="5"/>
<evidence type="ECO:0000256" key="5">
    <source>
        <dbReference type="PIRNR" id="PIRNR006621"/>
    </source>
</evidence>
<dbReference type="RefSeq" id="WP_236133564.1">
    <property type="nucleotide sequence ID" value="NZ_JAKGTH010000007.1"/>
</dbReference>
<dbReference type="PANTHER" id="PTHR45846:SF1">
    <property type="entry name" value="TRNA-DIHYDROURIDINE(47) SYNTHASE [NAD(P)(+)]-LIKE"/>
    <property type="match status" value="1"/>
</dbReference>
<keyword evidence="2 5" id="KW-0288">FMN</keyword>
<gene>
    <name evidence="7" type="ORF">L1I30_07055</name>
</gene>
<evidence type="ECO:0000313" key="7">
    <source>
        <dbReference type="EMBL" id="MCF4101418.1"/>
    </source>
</evidence>
<protein>
    <recommendedName>
        <fullName evidence="5">tRNA-dihydrouridine synthase</fullName>
        <ecNumber evidence="5">1.3.1.-</ecNumber>
    </recommendedName>
</protein>
<evidence type="ECO:0000313" key="8">
    <source>
        <dbReference type="Proteomes" id="UP001179363"/>
    </source>
</evidence>
<keyword evidence="1 5" id="KW-0285">Flavoprotein</keyword>
<dbReference type="InterPro" id="IPR013785">
    <property type="entry name" value="Aldolase_TIM"/>
</dbReference>
<feature type="domain" description="DUS-like FMN-binding" evidence="6">
    <location>
        <begin position="8"/>
        <end position="304"/>
    </location>
</feature>
<dbReference type="Pfam" id="PF01207">
    <property type="entry name" value="Dus"/>
    <property type="match status" value="1"/>
</dbReference>
<keyword evidence="3 5" id="KW-0819">tRNA processing</keyword>
<sequence>MSLTLLSSPLQGFTDFRFRNAFQKYFGGIDTFYSPYIRLNGKLVIKSSYERDLLPENNTTLEVIPQIITNDADEFLFVAKYVQELGYKELNWNLGCPYPMVTKRGMGSGLISDAERIDHILSRAHTETDILVSMKMRMGYENSEEILDVLPILDKYPLKNIAIHARIGKQLYKGGVDLDAFQRCVDNTKHKLYYNGDITTVAKFKEMQSRFPSIDHFMIGRGLIADPFLPNMIKSDTLEYPLDRFEIFRNFHDEIYHNYTAALSGPTPIKMKMQGFWEYFSTTFSNPQKTFKKIKKANNTKAYEMAVIEILNSEQSLLLRSSR</sequence>
<reference evidence="7" key="1">
    <citation type="submission" date="2022-01" db="EMBL/GenBank/DDBJ databases">
        <title>Gillisia lutea sp. nov., isolated from marine plastic residues from the Malvarosa beach (Valencia, Spain).</title>
        <authorList>
            <person name="Vidal-Verdu A."/>
            <person name="Molina-Menor E."/>
            <person name="Satari L."/>
            <person name="Pascual J."/>
            <person name="Pereto J."/>
            <person name="Porcar M."/>
        </authorList>
    </citation>
    <scope>NUCLEOTIDE SEQUENCE</scope>
    <source>
        <strain evidence="7">M10.2A</strain>
    </source>
</reference>
<comment type="similarity">
    <text evidence="5">Belongs to the dus family.</text>
</comment>
<dbReference type="PANTHER" id="PTHR45846">
    <property type="entry name" value="TRNA-DIHYDROURIDINE(47) SYNTHASE [NAD(P)(+)]-LIKE"/>
    <property type="match status" value="1"/>
</dbReference>
<comment type="cofactor">
    <cofactor evidence="5">
        <name>FMN</name>
        <dbReference type="ChEBI" id="CHEBI:58210"/>
    </cofactor>
</comment>
<evidence type="ECO:0000256" key="4">
    <source>
        <dbReference type="ARBA" id="ARBA00023002"/>
    </source>
</evidence>
<evidence type="ECO:0000256" key="1">
    <source>
        <dbReference type="ARBA" id="ARBA00022630"/>
    </source>
</evidence>